<dbReference type="Pfam" id="PF01381">
    <property type="entry name" value="HTH_3"/>
    <property type="match status" value="1"/>
</dbReference>
<organism evidence="3 4">
    <name type="scientific">Devosia salina</name>
    <dbReference type="NCBI Taxonomy" id="2860336"/>
    <lineage>
        <taxon>Bacteria</taxon>
        <taxon>Pseudomonadati</taxon>
        <taxon>Pseudomonadota</taxon>
        <taxon>Alphaproteobacteria</taxon>
        <taxon>Hyphomicrobiales</taxon>
        <taxon>Devosiaceae</taxon>
        <taxon>Devosia</taxon>
    </lineage>
</organism>
<keyword evidence="4" id="KW-1185">Reference proteome</keyword>
<dbReference type="InterPro" id="IPR001387">
    <property type="entry name" value="Cro/C1-type_HTH"/>
</dbReference>
<evidence type="ECO:0000313" key="4">
    <source>
        <dbReference type="Proteomes" id="UP000825799"/>
    </source>
</evidence>
<dbReference type="CDD" id="cd00093">
    <property type="entry name" value="HTH_XRE"/>
    <property type="match status" value="1"/>
</dbReference>
<dbReference type="SMART" id="SM00530">
    <property type="entry name" value="HTH_XRE"/>
    <property type="match status" value="1"/>
</dbReference>
<proteinExistence type="predicted"/>
<gene>
    <name evidence="3" type="ORF">K1X15_13280</name>
</gene>
<name>A0ABX8WAY5_9HYPH</name>
<sequence>MAAPFGDRIRELRKKKGMTLDQLATATDSSKSYIWELENKDPPRPSAEKIAKIAAALDVTGDYLMGVDDGNLQAAEDKAFFRKYSQMSPEARARLRRLAKALDEDD</sequence>
<dbReference type="EMBL" id="CP080590">
    <property type="protein sequence ID" value="QYO75603.1"/>
    <property type="molecule type" value="Genomic_DNA"/>
</dbReference>
<accession>A0ABX8WAY5</accession>
<reference evidence="3 4" key="1">
    <citation type="submission" date="2021-08" db="EMBL/GenBank/DDBJ databases">
        <title>Devosia salina sp. nov., isolated from the South China Sea sediment.</title>
        <authorList>
            <person name="Zhou Z."/>
        </authorList>
    </citation>
    <scope>NUCLEOTIDE SEQUENCE [LARGE SCALE GENOMIC DNA]</scope>
    <source>
        <strain evidence="3 4">SCS-3</strain>
    </source>
</reference>
<evidence type="ECO:0000313" key="3">
    <source>
        <dbReference type="EMBL" id="QYO75603.1"/>
    </source>
</evidence>
<dbReference type="Proteomes" id="UP000825799">
    <property type="component" value="Chromosome"/>
</dbReference>
<feature type="domain" description="HTH cro/C1-type" evidence="2">
    <location>
        <begin position="9"/>
        <end position="64"/>
    </location>
</feature>
<dbReference type="SUPFAM" id="SSF47413">
    <property type="entry name" value="lambda repressor-like DNA-binding domains"/>
    <property type="match status" value="1"/>
</dbReference>
<protein>
    <submittedName>
        <fullName evidence="3">Helix-turn-helix domain-containing protein</fullName>
    </submittedName>
</protein>
<dbReference type="Gene3D" id="1.10.260.40">
    <property type="entry name" value="lambda repressor-like DNA-binding domains"/>
    <property type="match status" value="1"/>
</dbReference>
<evidence type="ECO:0000259" key="2">
    <source>
        <dbReference type="PROSITE" id="PS50943"/>
    </source>
</evidence>
<dbReference type="InterPro" id="IPR050807">
    <property type="entry name" value="TransReg_Diox_bact_type"/>
</dbReference>
<dbReference type="PANTHER" id="PTHR46797:SF1">
    <property type="entry name" value="METHYLPHOSPHONATE SYNTHASE"/>
    <property type="match status" value="1"/>
</dbReference>
<dbReference type="RefSeq" id="WP_220304101.1">
    <property type="nucleotide sequence ID" value="NZ_CP080590.1"/>
</dbReference>
<keyword evidence="1" id="KW-0238">DNA-binding</keyword>
<dbReference type="PANTHER" id="PTHR46797">
    <property type="entry name" value="HTH-TYPE TRANSCRIPTIONAL REGULATOR"/>
    <property type="match status" value="1"/>
</dbReference>
<evidence type="ECO:0000256" key="1">
    <source>
        <dbReference type="ARBA" id="ARBA00023125"/>
    </source>
</evidence>
<dbReference type="PROSITE" id="PS50943">
    <property type="entry name" value="HTH_CROC1"/>
    <property type="match status" value="1"/>
</dbReference>
<dbReference type="InterPro" id="IPR010982">
    <property type="entry name" value="Lambda_DNA-bd_dom_sf"/>
</dbReference>